<keyword evidence="5" id="KW-0472">Membrane</keyword>
<sequence>VYFPHTDKEPKRGDLIEIFRLGYQHWAIYVGHGYVIHLAPPSEYAEAGFSSFMSLQASQAVVKKDRLWVVAGSDKYRVNNKYDRRFSPQPVTKIVWEAESLVGHTMTYNVTSKNCEHFVTNLRYGVARSDQVTDAVEIGVAAIAGIAGIAVAASLISRVIARRQDEDE</sequence>
<name>A0A8C8R7Q1_9SAUR</name>
<dbReference type="GO" id="GO:0005737">
    <property type="term" value="C:cytoplasm"/>
    <property type="evidence" value="ECO:0007669"/>
    <property type="project" value="TreeGrafter"/>
</dbReference>
<evidence type="ECO:0000256" key="2">
    <source>
        <dbReference type="ARBA" id="ARBA00022679"/>
    </source>
</evidence>
<dbReference type="GO" id="GO:0004623">
    <property type="term" value="F:phospholipase A2 activity"/>
    <property type="evidence" value="ECO:0007669"/>
    <property type="project" value="TreeGrafter"/>
</dbReference>
<dbReference type="GO" id="GO:0070292">
    <property type="term" value="P:N-acylphosphatidylethanolamine metabolic process"/>
    <property type="evidence" value="ECO:0007669"/>
    <property type="project" value="TreeGrafter"/>
</dbReference>
<dbReference type="PANTHER" id="PTHR13943">
    <property type="entry name" value="HRAS-LIKE SUPPRESSOR - RELATED"/>
    <property type="match status" value="1"/>
</dbReference>
<organism evidence="7 8">
    <name type="scientific">Pelusios castaneus</name>
    <name type="common">West African mud turtle</name>
    <dbReference type="NCBI Taxonomy" id="367368"/>
    <lineage>
        <taxon>Eukaryota</taxon>
        <taxon>Metazoa</taxon>
        <taxon>Chordata</taxon>
        <taxon>Craniata</taxon>
        <taxon>Vertebrata</taxon>
        <taxon>Euteleostomi</taxon>
        <taxon>Archelosauria</taxon>
        <taxon>Testudinata</taxon>
        <taxon>Testudines</taxon>
        <taxon>Pleurodira</taxon>
        <taxon>Pelomedusidae</taxon>
        <taxon>Pelusios</taxon>
    </lineage>
</organism>
<dbReference type="InterPro" id="IPR007053">
    <property type="entry name" value="LRAT_dom"/>
</dbReference>
<dbReference type="Pfam" id="PF04970">
    <property type="entry name" value="LRAT"/>
    <property type="match status" value="1"/>
</dbReference>
<evidence type="ECO:0000256" key="1">
    <source>
        <dbReference type="ARBA" id="ARBA00007824"/>
    </source>
</evidence>
<dbReference type="PROSITE" id="PS51934">
    <property type="entry name" value="LRAT"/>
    <property type="match status" value="1"/>
</dbReference>
<reference evidence="7" key="2">
    <citation type="submission" date="2025-09" db="UniProtKB">
        <authorList>
            <consortium name="Ensembl"/>
        </authorList>
    </citation>
    <scope>IDENTIFICATION</scope>
</reference>
<evidence type="ECO:0000256" key="3">
    <source>
        <dbReference type="ARBA" id="ARBA00022801"/>
    </source>
</evidence>
<keyword evidence="3" id="KW-0378">Hydrolase</keyword>
<dbReference type="GO" id="GO:0016410">
    <property type="term" value="F:N-acyltransferase activity"/>
    <property type="evidence" value="ECO:0007669"/>
    <property type="project" value="TreeGrafter"/>
</dbReference>
<protein>
    <recommendedName>
        <fullName evidence="6">LRAT domain-containing protein</fullName>
    </recommendedName>
</protein>
<dbReference type="AlphaFoldDB" id="A0A8C8R7Q1"/>
<comment type="similarity">
    <text evidence="1">Belongs to the H-rev107 family.</text>
</comment>
<evidence type="ECO:0000313" key="7">
    <source>
        <dbReference type="Ensembl" id="ENSPCEP00000001383.1"/>
    </source>
</evidence>
<feature type="domain" description="LRAT" evidence="6">
    <location>
        <begin position="15"/>
        <end position="131"/>
    </location>
</feature>
<keyword evidence="5" id="KW-0812">Transmembrane</keyword>
<keyword evidence="8" id="KW-1185">Reference proteome</keyword>
<evidence type="ECO:0000256" key="4">
    <source>
        <dbReference type="ARBA" id="ARBA00023098"/>
    </source>
</evidence>
<dbReference type="Gene3D" id="3.90.1720.10">
    <property type="entry name" value="endopeptidase domain like (from Nostoc punctiforme)"/>
    <property type="match status" value="1"/>
</dbReference>
<keyword evidence="2" id="KW-0808">Transferase</keyword>
<accession>A0A8C8R7Q1</accession>
<dbReference type="Ensembl" id="ENSPCET00000001438.1">
    <property type="protein sequence ID" value="ENSPCEP00000001383.1"/>
    <property type="gene ID" value="ENSPCEG00000001157.1"/>
</dbReference>
<keyword evidence="4" id="KW-0443">Lipid metabolism</keyword>
<evidence type="ECO:0000256" key="5">
    <source>
        <dbReference type="SAM" id="Phobius"/>
    </source>
</evidence>
<evidence type="ECO:0000259" key="6">
    <source>
        <dbReference type="PROSITE" id="PS51934"/>
    </source>
</evidence>
<feature type="transmembrane region" description="Helical" evidence="5">
    <location>
        <begin position="138"/>
        <end position="161"/>
    </location>
</feature>
<dbReference type="Proteomes" id="UP000694393">
    <property type="component" value="Unplaced"/>
</dbReference>
<dbReference type="InterPro" id="IPR051496">
    <property type="entry name" value="H-rev107_PLA/AT"/>
</dbReference>
<keyword evidence="5" id="KW-1133">Transmembrane helix</keyword>
<evidence type="ECO:0000313" key="8">
    <source>
        <dbReference type="Proteomes" id="UP000694393"/>
    </source>
</evidence>
<dbReference type="PANTHER" id="PTHR13943:SF31">
    <property type="entry name" value="PHOSPHOLIPASE A AND ACYLTRANSFERASE 3"/>
    <property type="match status" value="1"/>
</dbReference>
<dbReference type="GO" id="GO:0008970">
    <property type="term" value="F:phospholipase A1 activity"/>
    <property type="evidence" value="ECO:0007669"/>
    <property type="project" value="TreeGrafter"/>
</dbReference>
<proteinExistence type="inferred from homology"/>
<reference evidence="7" key="1">
    <citation type="submission" date="2025-08" db="UniProtKB">
        <authorList>
            <consortium name="Ensembl"/>
        </authorList>
    </citation>
    <scope>IDENTIFICATION</scope>
</reference>